<dbReference type="Gene3D" id="1.10.287.130">
    <property type="match status" value="1"/>
</dbReference>
<dbReference type="InterPro" id="IPR005467">
    <property type="entry name" value="His_kinase_dom"/>
</dbReference>
<protein>
    <recommendedName>
        <fullName evidence="3">histidine kinase</fullName>
        <ecNumber evidence="3">2.7.13.3</ecNumber>
    </recommendedName>
</protein>
<dbReference type="Pfam" id="PF00512">
    <property type="entry name" value="HisKA"/>
    <property type="match status" value="1"/>
</dbReference>
<evidence type="ECO:0000256" key="9">
    <source>
        <dbReference type="ARBA" id="ARBA00022741"/>
    </source>
</evidence>
<name>A0ABY3RA11_9BRAD</name>
<evidence type="ECO:0000256" key="3">
    <source>
        <dbReference type="ARBA" id="ARBA00012438"/>
    </source>
</evidence>
<dbReference type="EC" id="2.7.13.3" evidence="3"/>
<evidence type="ECO:0000256" key="1">
    <source>
        <dbReference type="ARBA" id="ARBA00000085"/>
    </source>
</evidence>
<dbReference type="PANTHER" id="PTHR44936">
    <property type="entry name" value="SENSOR PROTEIN CREC"/>
    <property type="match status" value="1"/>
</dbReference>
<feature type="domain" description="HAMP" evidence="18">
    <location>
        <begin position="205"/>
        <end position="257"/>
    </location>
</feature>
<keyword evidence="7" id="KW-0808">Transferase</keyword>
<dbReference type="GO" id="GO:0005524">
    <property type="term" value="F:ATP binding"/>
    <property type="evidence" value="ECO:0007669"/>
    <property type="project" value="UniProtKB-KW"/>
</dbReference>
<dbReference type="SMART" id="SM00388">
    <property type="entry name" value="HisKA"/>
    <property type="match status" value="1"/>
</dbReference>
<evidence type="ECO:0000259" key="18">
    <source>
        <dbReference type="PROSITE" id="PS50885"/>
    </source>
</evidence>
<keyword evidence="8 16" id="KW-0812">Transmembrane</keyword>
<evidence type="ECO:0000256" key="8">
    <source>
        <dbReference type="ARBA" id="ARBA00022692"/>
    </source>
</evidence>
<comment type="subcellular location">
    <subcellularLocation>
        <location evidence="2">Cell inner membrane</location>
        <topology evidence="2">Multi-pass membrane protein</topology>
    </subcellularLocation>
</comment>
<feature type="transmembrane region" description="Helical" evidence="16">
    <location>
        <begin position="180"/>
        <end position="204"/>
    </location>
</feature>
<dbReference type="PRINTS" id="PR00344">
    <property type="entry name" value="BCTRLSENSOR"/>
</dbReference>
<evidence type="ECO:0000256" key="16">
    <source>
        <dbReference type="SAM" id="Phobius"/>
    </source>
</evidence>
<dbReference type="Pfam" id="PF00672">
    <property type="entry name" value="HAMP"/>
    <property type="match status" value="1"/>
</dbReference>
<keyword evidence="20" id="KW-1185">Reference proteome</keyword>
<evidence type="ECO:0000313" key="20">
    <source>
        <dbReference type="Proteomes" id="UP001431010"/>
    </source>
</evidence>
<dbReference type="InterPro" id="IPR004358">
    <property type="entry name" value="Sig_transdc_His_kin-like_C"/>
</dbReference>
<dbReference type="PANTHER" id="PTHR44936:SF5">
    <property type="entry name" value="SENSOR HISTIDINE KINASE ENVZ"/>
    <property type="match status" value="1"/>
</dbReference>
<proteinExistence type="predicted"/>
<reference evidence="19" key="1">
    <citation type="journal article" date="2024" name="Antonie Van Leeuwenhoek">
        <title>Bradyrhizobium ontarionense sp. nov., a novel bacterial symbiont isolated from Aeschynomene indica (Indian jointvetch), harbours photosynthesis, nitrogen fixation and nitrous oxide (N2O) reductase genes.</title>
        <authorList>
            <person name="Bromfield E.S.P."/>
            <person name="Cloutier S."/>
        </authorList>
    </citation>
    <scope>NUCLEOTIDE SEQUENCE</scope>
    <source>
        <strain evidence="19">A19</strain>
    </source>
</reference>
<keyword evidence="10" id="KW-0418">Kinase</keyword>
<dbReference type="InterPro" id="IPR050980">
    <property type="entry name" value="2C_sensor_his_kinase"/>
</dbReference>
<keyword evidence="6" id="KW-0597">Phosphoprotein</keyword>
<dbReference type="SUPFAM" id="SSF47384">
    <property type="entry name" value="Homodimeric domain of signal transducing histidine kinase"/>
    <property type="match status" value="1"/>
</dbReference>
<evidence type="ECO:0000256" key="4">
    <source>
        <dbReference type="ARBA" id="ARBA00022475"/>
    </source>
</evidence>
<dbReference type="SMART" id="SM00387">
    <property type="entry name" value="HATPase_c"/>
    <property type="match status" value="1"/>
</dbReference>
<accession>A0ABY3RA11</accession>
<dbReference type="InterPro" id="IPR036097">
    <property type="entry name" value="HisK_dim/P_sf"/>
</dbReference>
<dbReference type="RefSeq" id="WP_231319906.1">
    <property type="nucleotide sequence ID" value="NZ_CP088156.1"/>
</dbReference>
<keyword evidence="4" id="KW-1003">Cell membrane</keyword>
<dbReference type="CDD" id="cd00082">
    <property type="entry name" value="HisKA"/>
    <property type="match status" value="1"/>
</dbReference>
<organism evidence="19 20">
    <name type="scientific">Bradyrhizobium ontarionense</name>
    <dbReference type="NCBI Taxonomy" id="2898149"/>
    <lineage>
        <taxon>Bacteria</taxon>
        <taxon>Pseudomonadati</taxon>
        <taxon>Pseudomonadota</taxon>
        <taxon>Alphaproteobacteria</taxon>
        <taxon>Hyphomicrobiales</taxon>
        <taxon>Nitrobacteraceae</taxon>
        <taxon>Bradyrhizobium</taxon>
    </lineage>
</organism>
<dbReference type="Gene3D" id="3.30.565.10">
    <property type="entry name" value="Histidine kinase-like ATPase, C-terminal domain"/>
    <property type="match status" value="1"/>
</dbReference>
<dbReference type="SUPFAM" id="SSF55874">
    <property type="entry name" value="ATPase domain of HSP90 chaperone/DNA topoisomerase II/histidine kinase"/>
    <property type="match status" value="1"/>
</dbReference>
<evidence type="ECO:0000256" key="11">
    <source>
        <dbReference type="ARBA" id="ARBA00022840"/>
    </source>
</evidence>
<comment type="catalytic activity">
    <reaction evidence="1">
        <text>ATP + protein L-histidine = ADP + protein N-phospho-L-histidine.</text>
        <dbReference type="EC" id="2.7.13.3"/>
    </reaction>
</comment>
<keyword evidence="14 16" id="KW-0472">Membrane</keyword>
<dbReference type="CDD" id="cd00075">
    <property type="entry name" value="HATPase"/>
    <property type="match status" value="1"/>
</dbReference>
<gene>
    <name evidence="19" type="ORF">LQG66_32640</name>
</gene>
<sequence length="472" mass="51102">MTSFGFLNLKGIRGQITALVAISIVALHAIITATFLIHRAEQPAGENEAGPFQLATVVHVLGRAASDDRPHLMADIGRAYPEFDIKPHSGPLPAEAERPPPQPGAQAGAEAGLSADEQDFRSRGANEIAPPGPGGYRGLGPGYRILMPPPGSGARRIIFVLPDGDIISARAPDRPHRPPFWGAPWLTTIMFALISTTLLGLWAARALTSPLSSFAKAAESFSLDGEGPALPERGPEEIRSLARALNRMHQRITALINDRTKMLAAISHDLRTPLTRMRLRCEFVEDELQRSRMLADLDQMHTMLGSVLSFLRNGRKLEPMTLVDIASILQLVADQFSDVGHNVTYVGPAHAMTTARPEDLMRSLTNLVENAVKYGTETVVRLTLSTRRLTIDVEDNGPGIADALKPDMLEPFVRGDHARNMDEATGFGLGLSIAKAIVQAHGGELSLHDRKPCGLVARIELPLIQRSLRPAA</sequence>
<feature type="compositionally biased region" description="Low complexity" evidence="15">
    <location>
        <begin position="104"/>
        <end position="113"/>
    </location>
</feature>
<evidence type="ECO:0000259" key="17">
    <source>
        <dbReference type="PROSITE" id="PS50109"/>
    </source>
</evidence>
<dbReference type="PROSITE" id="PS50109">
    <property type="entry name" value="HIS_KIN"/>
    <property type="match status" value="1"/>
</dbReference>
<dbReference type="CDD" id="cd06225">
    <property type="entry name" value="HAMP"/>
    <property type="match status" value="1"/>
</dbReference>
<feature type="domain" description="Histidine kinase" evidence="17">
    <location>
        <begin position="265"/>
        <end position="465"/>
    </location>
</feature>
<keyword evidence="12 16" id="KW-1133">Transmembrane helix</keyword>
<dbReference type="InterPro" id="IPR003661">
    <property type="entry name" value="HisK_dim/P_dom"/>
</dbReference>
<dbReference type="SMART" id="SM00304">
    <property type="entry name" value="HAMP"/>
    <property type="match status" value="1"/>
</dbReference>
<keyword evidence="5" id="KW-0997">Cell inner membrane</keyword>
<evidence type="ECO:0000256" key="15">
    <source>
        <dbReference type="SAM" id="MobiDB-lite"/>
    </source>
</evidence>
<evidence type="ECO:0000256" key="5">
    <source>
        <dbReference type="ARBA" id="ARBA00022519"/>
    </source>
</evidence>
<evidence type="ECO:0000256" key="7">
    <source>
        <dbReference type="ARBA" id="ARBA00022679"/>
    </source>
</evidence>
<dbReference type="InterPro" id="IPR003660">
    <property type="entry name" value="HAMP_dom"/>
</dbReference>
<keyword evidence="9" id="KW-0547">Nucleotide-binding</keyword>
<keyword evidence="13" id="KW-0902">Two-component regulatory system</keyword>
<evidence type="ECO:0000256" key="13">
    <source>
        <dbReference type="ARBA" id="ARBA00023012"/>
    </source>
</evidence>
<dbReference type="PROSITE" id="PS50885">
    <property type="entry name" value="HAMP"/>
    <property type="match status" value="1"/>
</dbReference>
<dbReference type="Pfam" id="PF02518">
    <property type="entry name" value="HATPase_c"/>
    <property type="match status" value="1"/>
</dbReference>
<evidence type="ECO:0000313" key="19">
    <source>
        <dbReference type="EMBL" id="UFZ03893.1"/>
    </source>
</evidence>
<evidence type="ECO:0000256" key="6">
    <source>
        <dbReference type="ARBA" id="ARBA00022553"/>
    </source>
</evidence>
<feature type="region of interest" description="Disordered" evidence="15">
    <location>
        <begin position="84"/>
        <end position="113"/>
    </location>
</feature>
<dbReference type="Proteomes" id="UP001431010">
    <property type="component" value="Chromosome"/>
</dbReference>
<evidence type="ECO:0000256" key="10">
    <source>
        <dbReference type="ARBA" id="ARBA00022777"/>
    </source>
</evidence>
<dbReference type="InterPro" id="IPR003594">
    <property type="entry name" value="HATPase_dom"/>
</dbReference>
<evidence type="ECO:0000256" key="12">
    <source>
        <dbReference type="ARBA" id="ARBA00022989"/>
    </source>
</evidence>
<dbReference type="InterPro" id="IPR036890">
    <property type="entry name" value="HATPase_C_sf"/>
</dbReference>
<dbReference type="EMBL" id="CP088156">
    <property type="protein sequence ID" value="UFZ03893.1"/>
    <property type="molecule type" value="Genomic_DNA"/>
</dbReference>
<keyword evidence="11 19" id="KW-0067">ATP-binding</keyword>
<feature type="transmembrane region" description="Helical" evidence="16">
    <location>
        <begin position="16"/>
        <end position="37"/>
    </location>
</feature>
<evidence type="ECO:0000256" key="14">
    <source>
        <dbReference type="ARBA" id="ARBA00023136"/>
    </source>
</evidence>
<evidence type="ECO:0000256" key="2">
    <source>
        <dbReference type="ARBA" id="ARBA00004429"/>
    </source>
</evidence>